<keyword evidence="6 13" id="KW-0347">Helicase</keyword>
<dbReference type="InterPro" id="IPR036185">
    <property type="entry name" value="DNA_heli_DnaB-like_N_sf"/>
</dbReference>
<evidence type="ECO:0000259" key="12">
    <source>
        <dbReference type="PROSITE" id="PS51199"/>
    </source>
</evidence>
<evidence type="ECO:0000256" key="5">
    <source>
        <dbReference type="ARBA" id="ARBA00022801"/>
    </source>
</evidence>
<keyword evidence="4" id="KW-0547">Nucleotide-binding</keyword>
<dbReference type="GO" id="GO:0003677">
    <property type="term" value="F:DNA binding"/>
    <property type="evidence" value="ECO:0007669"/>
    <property type="project" value="UniProtKB-KW"/>
</dbReference>
<dbReference type="InterPro" id="IPR016136">
    <property type="entry name" value="DNA_helicase_N/primase_C"/>
</dbReference>
<dbReference type="GO" id="GO:0043139">
    <property type="term" value="F:5'-3' DNA helicase activity"/>
    <property type="evidence" value="ECO:0007669"/>
    <property type="project" value="UniProtKB-EC"/>
</dbReference>
<feature type="domain" description="SF4 helicase" evidence="12">
    <location>
        <begin position="176"/>
        <end position="436"/>
    </location>
</feature>
<proteinExistence type="inferred from homology"/>
<dbReference type="PANTHER" id="PTHR30153:SF2">
    <property type="entry name" value="REPLICATIVE DNA HELICASE"/>
    <property type="match status" value="1"/>
</dbReference>
<keyword evidence="3" id="KW-0235">DNA replication</keyword>
<keyword evidence="5" id="KW-0378">Hydrolase</keyword>
<dbReference type="Pfam" id="PF00772">
    <property type="entry name" value="DnaB"/>
    <property type="match status" value="1"/>
</dbReference>
<dbReference type="GO" id="GO:0005524">
    <property type="term" value="F:ATP binding"/>
    <property type="evidence" value="ECO:0007669"/>
    <property type="project" value="UniProtKB-KW"/>
</dbReference>
<comment type="similarity">
    <text evidence="1">Belongs to the helicase family. DnaB subfamily.</text>
</comment>
<protein>
    <recommendedName>
        <fullName evidence="10">DNA 5'-3' helicase</fullName>
        <ecNumber evidence="10">5.6.2.3</ecNumber>
    </recommendedName>
</protein>
<name>A0A8S5PMM0_9CAUD</name>
<sequence>MTEQFEILASLEAEQSVLGAILIDNDSANLLTDLTPKDFFSDKNGLIFKTAMSMISDGLPVDVITLDAELGKRGLSEETGGLAYLIDLHQNTPSAANVGRYARLVSESAAERELRFAAEQIGKLATERDGRSIADRQAEAVALLDKISNTAAGSSESMSYEDALEATLHHWERILETGGMLGFSTGFSNLDEATGGLQRGNLTVIGARPGMGKSVLAENIARHCAKNGLSVRFQSYEMSGVELTQRGASAEYAIDYGRLKKYRMTQTETDNFALYISKARNWKFVIDTEMIGIDVIAARCRLEKRKSGLDLLVVDHLHLMPRKGVNEVAELDDITARLKRLAMELQIHVLLVAQLNRATEKQSDKRPSLADLRGSGGIEQNANLVLMPYREGYYDSEAPQGTAELIIAKNRDGERGVLDLTWEGQYQRFGEYEYYN</sequence>
<accession>A0A8S5PMM0</accession>
<dbReference type="InterPro" id="IPR007694">
    <property type="entry name" value="DNA_helicase_DnaB-like_C"/>
</dbReference>
<comment type="catalytic activity">
    <reaction evidence="11">
        <text>ATP + H2O = ADP + phosphate + H(+)</text>
        <dbReference type="Rhea" id="RHEA:13065"/>
        <dbReference type="ChEBI" id="CHEBI:15377"/>
        <dbReference type="ChEBI" id="CHEBI:15378"/>
        <dbReference type="ChEBI" id="CHEBI:30616"/>
        <dbReference type="ChEBI" id="CHEBI:43474"/>
        <dbReference type="ChEBI" id="CHEBI:456216"/>
        <dbReference type="EC" id="5.6.2.3"/>
    </reaction>
</comment>
<dbReference type="InterPro" id="IPR027417">
    <property type="entry name" value="P-loop_NTPase"/>
</dbReference>
<evidence type="ECO:0000256" key="6">
    <source>
        <dbReference type="ARBA" id="ARBA00022806"/>
    </source>
</evidence>
<evidence type="ECO:0000256" key="10">
    <source>
        <dbReference type="ARBA" id="ARBA00044969"/>
    </source>
</evidence>
<dbReference type="Pfam" id="PF03796">
    <property type="entry name" value="DnaB_C"/>
    <property type="match status" value="1"/>
</dbReference>
<evidence type="ECO:0000256" key="1">
    <source>
        <dbReference type="ARBA" id="ARBA00008428"/>
    </source>
</evidence>
<keyword evidence="7" id="KW-0067">ATP-binding</keyword>
<dbReference type="Gene3D" id="1.10.860.10">
    <property type="entry name" value="DNAb Helicase, Chain A"/>
    <property type="match status" value="1"/>
</dbReference>
<evidence type="ECO:0000256" key="4">
    <source>
        <dbReference type="ARBA" id="ARBA00022741"/>
    </source>
</evidence>
<dbReference type="GO" id="GO:0016787">
    <property type="term" value="F:hydrolase activity"/>
    <property type="evidence" value="ECO:0007669"/>
    <property type="project" value="UniProtKB-KW"/>
</dbReference>
<evidence type="ECO:0000313" key="13">
    <source>
        <dbReference type="EMBL" id="DAE07697.1"/>
    </source>
</evidence>
<evidence type="ECO:0000256" key="11">
    <source>
        <dbReference type="ARBA" id="ARBA00048954"/>
    </source>
</evidence>
<keyword evidence="9" id="KW-0413">Isomerase</keyword>
<evidence type="ECO:0000256" key="2">
    <source>
        <dbReference type="ARBA" id="ARBA00022515"/>
    </source>
</evidence>
<dbReference type="Gene3D" id="3.40.50.300">
    <property type="entry name" value="P-loop containing nucleotide triphosphate hydrolases"/>
    <property type="match status" value="1"/>
</dbReference>
<dbReference type="PANTHER" id="PTHR30153">
    <property type="entry name" value="REPLICATIVE DNA HELICASE DNAB"/>
    <property type="match status" value="1"/>
</dbReference>
<evidence type="ECO:0000256" key="3">
    <source>
        <dbReference type="ARBA" id="ARBA00022705"/>
    </source>
</evidence>
<evidence type="ECO:0000256" key="8">
    <source>
        <dbReference type="ARBA" id="ARBA00023125"/>
    </source>
</evidence>
<dbReference type="InterPro" id="IPR003593">
    <property type="entry name" value="AAA+_ATPase"/>
</dbReference>
<dbReference type="EMBL" id="BK015454">
    <property type="protein sequence ID" value="DAE07697.1"/>
    <property type="molecule type" value="Genomic_DNA"/>
</dbReference>
<dbReference type="GO" id="GO:0006269">
    <property type="term" value="P:DNA replication, synthesis of primer"/>
    <property type="evidence" value="ECO:0007669"/>
    <property type="project" value="UniProtKB-KW"/>
</dbReference>
<dbReference type="InterPro" id="IPR007693">
    <property type="entry name" value="DNA_helicase_DnaB-like_N"/>
</dbReference>
<organism evidence="13">
    <name type="scientific">Podoviridae sp. ct8mF2</name>
    <dbReference type="NCBI Taxonomy" id="2825224"/>
    <lineage>
        <taxon>Viruses</taxon>
        <taxon>Duplodnaviria</taxon>
        <taxon>Heunggongvirae</taxon>
        <taxon>Uroviricota</taxon>
        <taxon>Caudoviricetes</taxon>
    </lineage>
</organism>
<dbReference type="SUPFAM" id="SSF48024">
    <property type="entry name" value="N-terminal domain of DnaB helicase"/>
    <property type="match status" value="1"/>
</dbReference>
<keyword evidence="2" id="KW-0639">Primosome</keyword>
<evidence type="ECO:0000256" key="9">
    <source>
        <dbReference type="ARBA" id="ARBA00023235"/>
    </source>
</evidence>
<evidence type="ECO:0000256" key="7">
    <source>
        <dbReference type="ARBA" id="ARBA00022840"/>
    </source>
</evidence>
<dbReference type="SMART" id="SM00382">
    <property type="entry name" value="AAA"/>
    <property type="match status" value="1"/>
</dbReference>
<dbReference type="EC" id="5.6.2.3" evidence="10"/>
<keyword evidence="8" id="KW-0238">DNA-binding</keyword>
<dbReference type="PROSITE" id="PS51199">
    <property type="entry name" value="SF4_HELICASE"/>
    <property type="match status" value="1"/>
</dbReference>
<reference evidence="13" key="1">
    <citation type="journal article" date="2021" name="Proc. Natl. Acad. Sci. U.S.A.">
        <title>A Catalog of Tens of Thousands of Viruses from Human Metagenomes Reveals Hidden Associations with Chronic Diseases.</title>
        <authorList>
            <person name="Tisza M.J."/>
            <person name="Buck C.B."/>
        </authorList>
    </citation>
    <scope>NUCLEOTIDE SEQUENCE</scope>
    <source>
        <strain evidence="13">Ct8mF2</strain>
    </source>
</reference>
<dbReference type="SUPFAM" id="SSF52540">
    <property type="entry name" value="P-loop containing nucleoside triphosphate hydrolases"/>
    <property type="match status" value="1"/>
</dbReference>